<keyword evidence="4" id="KW-1185">Reference proteome</keyword>
<dbReference type="Pfam" id="PF13450">
    <property type="entry name" value="NAD_binding_8"/>
    <property type="match status" value="1"/>
</dbReference>
<feature type="region of interest" description="Disordered" evidence="2">
    <location>
        <begin position="556"/>
        <end position="599"/>
    </location>
</feature>
<feature type="compositionally biased region" description="Basic and acidic residues" evidence="2">
    <location>
        <begin position="570"/>
        <end position="599"/>
    </location>
</feature>
<comment type="caution">
    <text evidence="3">The sequence shown here is derived from an EMBL/GenBank/DDBJ whole genome shotgun (WGS) entry which is preliminary data.</text>
</comment>
<protein>
    <submittedName>
        <fullName evidence="3">FAD/NAD(P)-binding domain-containing protein</fullName>
    </submittedName>
</protein>
<evidence type="ECO:0000256" key="2">
    <source>
        <dbReference type="SAM" id="MobiDB-lite"/>
    </source>
</evidence>
<dbReference type="InterPro" id="IPR051209">
    <property type="entry name" value="FAD-bind_Monooxygenase_sf"/>
</dbReference>
<comment type="similarity">
    <text evidence="1">Belongs to the FAD-binding monooxygenase family.</text>
</comment>
<dbReference type="Gene3D" id="3.50.50.60">
    <property type="entry name" value="FAD/NAD(P)-binding domain"/>
    <property type="match status" value="2"/>
</dbReference>
<sequence length="599" mass="67964">MTYHDTQESLQANARWDKPIHHERPIRVICIGAGASGLLFAYKLQRSFRNFSLTVYDKNPEISGTWTENRYPGCACDVPSHSYTYSFFPNPDFTHYYSGSAEIRKYFQKFASTFGLERFVKTQHEVKAANWDDAQSKWVVEVMDVKSGEVITDSGDFLINATGFLNNWQWPKVDGLDTFKGDLAHTARWPEDLDLRGKRVGLIGNGSSGIQVLPAIQPYVSSLTTFIRHNTWITKPFGKSEPRPFTEEELHEFRNDPSTLLEHRKEAESDMNNMFGVFLKDHPIQQDARKMNVEAMEVRLNKDKELSTRLIPDWSVGCRRYTPGPGYLEALQAPNVNVVYGGVTEVLPNGCKTSTGEVFELDTLICATGFDVSHRPRFPLVGKDGVNLQDTWAKSPRSYMSMGAPDMPNYIMVMGPNSPSGNGPVLSAIEAQVSYALRMIDRLQTENIRSFVPKDSAVETFNDYVDTFMEKTVWKDVCKSWYKNGTTNGRVTGLWPGSTLHFLEAVREPRWEDWEVSYEGNLFSWLGNGYSQCETTPGADLAWYLCDEDRTEWGSRRKRREEEIMPTTAKVEKNSGEKVEEKRQAENGGLRRDSAAAVA</sequence>
<evidence type="ECO:0000313" key="3">
    <source>
        <dbReference type="EMBL" id="KAK8240412.1"/>
    </source>
</evidence>
<dbReference type="EMBL" id="JBBWRZ010000003">
    <property type="protein sequence ID" value="KAK8240412.1"/>
    <property type="molecule type" value="Genomic_DNA"/>
</dbReference>
<accession>A0ABR1YW95</accession>
<evidence type="ECO:0000256" key="1">
    <source>
        <dbReference type="ARBA" id="ARBA00010139"/>
    </source>
</evidence>
<dbReference type="InterPro" id="IPR036188">
    <property type="entry name" value="FAD/NAD-bd_sf"/>
</dbReference>
<dbReference type="PANTHER" id="PTHR42877">
    <property type="entry name" value="L-ORNITHINE N(5)-MONOOXYGENASE-RELATED"/>
    <property type="match status" value="1"/>
</dbReference>
<dbReference type="Proteomes" id="UP001492380">
    <property type="component" value="Unassembled WGS sequence"/>
</dbReference>
<evidence type="ECO:0000313" key="4">
    <source>
        <dbReference type="Proteomes" id="UP001492380"/>
    </source>
</evidence>
<proteinExistence type="inferred from homology"/>
<name>A0ABR1YW95_9PEZI</name>
<reference evidence="3 4" key="1">
    <citation type="submission" date="2024-04" db="EMBL/GenBank/DDBJ databases">
        <title>Phyllosticta paracitricarpa is synonymous to the EU quarantine fungus P. citricarpa based on phylogenomic analyses.</title>
        <authorList>
            <consortium name="Lawrence Berkeley National Laboratory"/>
            <person name="Van Ingen-Buijs V.A."/>
            <person name="Van Westerhoven A.C."/>
            <person name="Haridas S."/>
            <person name="Skiadas P."/>
            <person name="Martin F."/>
            <person name="Groenewald J.Z."/>
            <person name="Crous P.W."/>
            <person name="Seidl M.F."/>
        </authorList>
    </citation>
    <scope>NUCLEOTIDE SEQUENCE [LARGE SCALE GENOMIC DNA]</scope>
    <source>
        <strain evidence="3 4">CBS 123374</strain>
    </source>
</reference>
<organism evidence="3 4">
    <name type="scientific">Phyllosticta capitalensis</name>
    <dbReference type="NCBI Taxonomy" id="121624"/>
    <lineage>
        <taxon>Eukaryota</taxon>
        <taxon>Fungi</taxon>
        <taxon>Dikarya</taxon>
        <taxon>Ascomycota</taxon>
        <taxon>Pezizomycotina</taxon>
        <taxon>Dothideomycetes</taxon>
        <taxon>Dothideomycetes incertae sedis</taxon>
        <taxon>Botryosphaeriales</taxon>
        <taxon>Phyllostictaceae</taxon>
        <taxon>Phyllosticta</taxon>
    </lineage>
</organism>
<dbReference type="PANTHER" id="PTHR42877:SF8">
    <property type="entry name" value="MONOOXYGENASE"/>
    <property type="match status" value="1"/>
</dbReference>
<dbReference type="SUPFAM" id="SSF51905">
    <property type="entry name" value="FAD/NAD(P)-binding domain"/>
    <property type="match status" value="2"/>
</dbReference>
<gene>
    <name evidence="3" type="ORF">HDK90DRAFT_508895</name>
</gene>